<gene>
    <name evidence="3" type="ORF">GQE99_16900</name>
</gene>
<dbReference type="EMBL" id="WTUX01000019">
    <property type="protein sequence ID" value="MZR14701.1"/>
    <property type="molecule type" value="Genomic_DNA"/>
</dbReference>
<evidence type="ECO:0000256" key="1">
    <source>
        <dbReference type="ARBA" id="ARBA00023002"/>
    </source>
</evidence>
<protein>
    <submittedName>
        <fullName evidence="3">Aldo/keto reductase</fullName>
    </submittedName>
</protein>
<dbReference type="PANTHER" id="PTHR43625">
    <property type="entry name" value="AFLATOXIN B1 ALDEHYDE REDUCTASE"/>
    <property type="match status" value="1"/>
</dbReference>
<accession>A0A845MBJ0</accession>
<dbReference type="InterPro" id="IPR036812">
    <property type="entry name" value="NAD(P)_OxRdtase_dom_sf"/>
</dbReference>
<reference evidence="3 4" key="1">
    <citation type="submission" date="2019-12" db="EMBL/GenBank/DDBJ databases">
        <title>Maritimibacter sp. nov. sp. isolated from sea sand.</title>
        <authorList>
            <person name="Kim J."/>
            <person name="Jeong S.E."/>
            <person name="Jung H.S."/>
            <person name="Jeon C.O."/>
        </authorList>
    </citation>
    <scope>NUCLEOTIDE SEQUENCE [LARGE SCALE GENOMIC DNA]</scope>
    <source>
        <strain evidence="3 4">DP07</strain>
    </source>
</reference>
<keyword evidence="4" id="KW-1185">Reference proteome</keyword>
<evidence type="ECO:0000313" key="3">
    <source>
        <dbReference type="EMBL" id="MZR14701.1"/>
    </source>
</evidence>
<dbReference type="Proteomes" id="UP000467322">
    <property type="component" value="Unassembled WGS sequence"/>
</dbReference>
<dbReference type="GO" id="GO:0005737">
    <property type="term" value="C:cytoplasm"/>
    <property type="evidence" value="ECO:0007669"/>
    <property type="project" value="TreeGrafter"/>
</dbReference>
<organism evidence="3 4">
    <name type="scientific">Maritimibacter harenae</name>
    <dbReference type="NCBI Taxonomy" id="2606218"/>
    <lineage>
        <taxon>Bacteria</taxon>
        <taxon>Pseudomonadati</taxon>
        <taxon>Pseudomonadota</taxon>
        <taxon>Alphaproteobacteria</taxon>
        <taxon>Rhodobacterales</taxon>
        <taxon>Roseobacteraceae</taxon>
        <taxon>Maritimibacter</taxon>
    </lineage>
</organism>
<proteinExistence type="predicted"/>
<dbReference type="RefSeq" id="WP_161352803.1">
    <property type="nucleotide sequence ID" value="NZ_WTUX01000019.1"/>
</dbReference>
<comment type="caution">
    <text evidence="3">The sequence shown here is derived from an EMBL/GenBank/DDBJ whole genome shotgun (WGS) entry which is preliminary data.</text>
</comment>
<feature type="domain" description="NADP-dependent oxidoreductase" evidence="2">
    <location>
        <begin position="16"/>
        <end position="303"/>
    </location>
</feature>
<dbReference type="Gene3D" id="3.20.20.100">
    <property type="entry name" value="NADP-dependent oxidoreductase domain"/>
    <property type="match status" value="1"/>
</dbReference>
<dbReference type="AlphaFoldDB" id="A0A845MBJ0"/>
<dbReference type="InterPro" id="IPR023210">
    <property type="entry name" value="NADP_OxRdtase_dom"/>
</dbReference>
<dbReference type="PANTHER" id="PTHR43625:SF40">
    <property type="entry name" value="ALDO-KETO REDUCTASE YAKC [NADP(+)]"/>
    <property type="match status" value="1"/>
</dbReference>
<dbReference type="Pfam" id="PF00248">
    <property type="entry name" value="Aldo_ket_red"/>
    <property type="match status" value="1"/>
</dbReference>
<name>A0A845MBJ0_9RHOB</name>
<evidence type="ECO:0000313" key="4">
    <source>
        <dbReference type="Proteomes" id="UP000467322"/>
    </source>
</evidence>
<dbReference type="InterPro" id="IPR050791">
    <property type="entry name" value="Aldo-Keto_reductase"/>
</dbReference>
<sequence length="328" mass="36253">MKTRKLGQTGIDVSAIALGCMSFVGFYGKSSRDEAFATLDAARDAGITFLDTSDMYGKGLSEEMIGEWQKDRGHRFQIATKGGIVAGAPRGTADNSAPYLREHLEGSLERLGVDSVELYYVHRREFPRPIEEVAETLEGFRQEGLIKGFGFSEISPAALRRAASVAPVAAVQNEYSLWTRLPDLGLVQTAKELGTTFVPFSPLGRGILSDHDLDPAAFGDTDFRKNNPRFIEPNFDFNMEHVRALRTFARDRGWTTSAVALAWTLHQGDHIVPIPGTRNPAHLMEWADADEIIFTESDRAALADIMPVGWAHGDRYSDAQIVGIERYC</sequence>
<keyword evidence="1" id="KW-0560">Oxidoreductase</keyword>
<dbReference type="GO" id="GO:0016491">
    <property type="term" value="F:oxidoreductase activity"/>
    <property type="evidence" value="ECO:0007669"/>
    <property type="project" value="UniProtKB-KW"/>
</dbReference>
<dbReference type="SUPFAM" id="SSF51430">
    <property type="entry name" value="NAD(P)-linked oxidoreductase"/>
    <property type="match status" value="1"/>
</dbReference>
<evidence type="ECO:0000259" key="2">
    <source>
        <dbReference type="Pfam" id="PF00248"/>
    </source>
</evidence>